<evidence type="ECO:0000256" key="2">
    <source>
        <dbReference type="ARBA" id="ARBA00022490"/>
    </source>
</evidence>
<dbReference type="InterPro" id="IPR029063">
    <property type="entry name" value="SAM-dependent_MTases_sf"/>
</dbReference>
<feature type="binding site" evidence="6">
    <location>
        <position position="170"/>
    </location>
    <ligand>
        <name>S-adenosyl-L-methionine</name>
        <dbReference type="ChEBI" id="CHEBI:59789"/>
    </ligand>
</feature>
<evidence type="ECO:0000313" key="8">
    <source>
        <dbReference type="Proteomes" id="UP000197025"/>
    </source>
</evidence>
<evidence type="ECO:0000256" key="5">
    <source>
        <dbReference type="ARBA" id="ARBA00022691"/>
    </source>
</evidence>
<reference evidence="8" key="1">
    <citation type="submission" date="2017-06" db="EMBL/GenBank/DDBJ databases">
        <authorList>
            <person name="Varghese N."/>
            <person name="Submissions S."/>
        </authorList>
    </citation>
    <scope>NUCLEOTIDE SEQUENCE [LARGE SCALE GENOMIC DNA]</scope>
    <source>
        <strain evidence="8">JAD2</strain>
    </source>
</reference>
<dbReference type="NCBIfam" id="TIGR00406">
    <property type="entry name" value="prmA"/>
    <property type="match status" value="1"/>
</dbReference>
<evidence type="ECO:0000256" key="3">
    <source>
        <dbReference type="ARBA" id="ARBA00022603"/>
    </source>
</evidence>
<dbReference type="GO" id="GO:0005737">
    <property type="term" value="C:cytoplasm"/>
    <property type="evidence" value="ECO:0007669"/>
    <property type="project" value="UniProtKB-SubCell"/>
</dbReference>
<name>A0A212R1I7_9CHLR</name>
<dbReference type="HAMAP" id="MF_00735">
    <property type="entry name" value="Methyltr_PrmA"/>
    <property type="match status" value="1"/>
</dbReference>
<protein>
    <recommendedName>
        <fullName evidence="6">Ribosomal protein L11 methyltransferase</fullName>
        <shortName evidence="6">L11 Mtase</shortName>
        <ecNumber evidence="6">2.1.1.-</ecNumber>
    </recommendedName>
</protein>
<keyword evidence="2 6" id="KW-0963">Cytoplasm</keyword>
<keyword evidence="3 6" id="KW-0489">Methyltransferase</keyword>
<feature type="binding site" evidence="6">
    <location>
        <position position="192"/>
    </location>
    <ligand>
        <name>S-adenosyl-L-methionine</name>
        <dbReference type="ChEBI" id="CHEBI:59789"/>
    </ligand>
</feature>
<comment type="catalytic activity">
    <reaction evidence="6">
        <text>L-lysyl-[protein] + 3 S-adenosyl-L-methionine = N(6),N(6),N(6)-trimethyl-L-lysyl-[protein] + 3 S-adenosyl-L-homocysteine + 3 H(+)</text>
        <dbReference type="Rhea" id="RHEA:54192"/>
        <dbReference type="Rhea" id="RHEA-COMP:9752"/>
        <dbReference type="Rhea" id="RHEA-COMP:13826"/>
        <dbReference type="ChEBI" id="CHEBI:15378"/>
        <dbReference type="ChEBI" id="CHEBI:29969"/>
        <dbReference type="ChEBI" id="CHEBI:57856"/>
        <dbReference type="ChEBI" id="CHEBI:59789"/>
        <dbReference type="ChEBI" id="CHEBI:61961"/>
    </reaction>
</comment>
<dbReference type="EMBL" id="FYEK01000028">
    <property type="protein sequence ID" value="SNB65873.1"/>
    <property type="molecule type" value="Genomic_DNA"/>
</dbReference>
<evidence type="ECO:0000256" key="1">
    <source>
        <dbReference type="ARBA" id="ARBA00009741"/>
    </source>
</evidence>
<comment type="subcellular location">
    <subcellularLocation>
        <location evidence="6">Cytoplasm</location>
    </subcellularLocation>
</comment>
<dbReference type="OrthoDB" id="9785995at2"/>
<gene>
    <name evidence="6" type="primary">prmA</name>
    <name evidence="7" type="ORF">SAMN02746019_00000130</name>
</gene>
<keyword evidence="4 6" id="KW-0808">Transferase</keyword>
<dbReference type="EC" id="2.1.1.-" evidence="6"/>
<dbReference type="InterPro" id="IPR050078">
    <property type="entry name" value="Ribosomal_L11_MeTrfase_PrmA"/>
</dbReference>
<organism evidence="7 8">
    <name type="scientific">Thermoflexus hugenholtzii JAD2</name>
    <dbReference type="NCBI Taxonomy" id="877466"/>
    <lineage>
        <taxon>Bacteria</taxon>
        <taxon>Bacillati</taxon>
        <taxon>Chloroflexota</taxon>
        <taxon>Thermoflexia</taxon>
        <taxon>Thermoflexales</taxon>
        <taxon>Thermoflexaceae</taxon>
        <taxon>Thermoflexus</taxon>
    </lineage>
</organism>
<keyword evidence="5 6" id="KW-0949">S-adenosyl-L-methionine</keyword>
<keyword evidence="7" id="KW-0689">Ribosomal protein</keyword>
<dbReference type="Gene3D" id="3.40.50.150">
    <property type="entry name" value="Vaccinia Virus protein VP39"/>
    <property type="match status" value="1"/>
</dbReference>
<dbReference type="InParanoid" id="A0A212R1I7"/>
<evidence type="ECO:0000313" key="7">
    <source>
        <dbReference type="EMBL" id="SNB65873.1"/>
    </source>
</evidence>
<dbReference type="PANTHER" id="PTHR43648:SF1">
    <property type="entry name" value="ELECTRON TRANSFER FLAVOPROTEIN BETA SUBUNIT LYSINE METHYLTRANSFERASE"/>
    <property type="match status" value="1"/>
</dbReference>
<accession>A0A212R1I7</accession>
<sequence>MRWLEISVRVPTELADNIAEILSRYAPNGIAYDYGPVEADDTDWERPRRPPPVLTLRAYLPMIGDWEAARQRIEEGFWHLRQILPFPPPQFRELDETAWEEAWKAHYDVLRVGPFVIKPSWRTARLEPGDVLIELDPGMAFGTGTHPTTRMCLQALAEWLRPGDQVLDLGTGSGILAIAAARRGAGRVWALDIDPVAVQVARENVERNGVADRVEVLQGSLEEARALGERFDGIVANIVAPVIGRFCEQGIADLLRPGGWIVVSGFFQGEQEGTVRQALEAAGLTVARRWAEESWVALGARREMAAGYAP</sequence>
<dbReference type="InterPro" id="IPR004498">
    <property type="entry name" value="Ribosomal_PrmA_MeTrfase"/>
</dbReference>
<dbReference type="RefSeq" id="WP_088571275.1">
    <property type="nucleotide sequence ID" value="NZ_FYEK01000028.1"/>
</dbReference>
<feature type="binding site" evidence="6">
    <location>
        <position position="149"/>
    </location>
    <ligand>
        <name>S-adenosyl-L-methionine</name>
        <dbReference type="ChEBI" id="CHEBI:59789"/>
    </ligand>
</feature>
<feature type="binding site" evidence="6">
    <location>
        <position position="237"/>
    </location>
    <ligand>
        <name>S-adenosyl-L-methionine</name>
        <dbReference type="ChEBI" id="CHEBI:59789"/>
    </ligand>
</feature>
<dbReference type="CDD" id="cd02440">
    <property type="entry name" value="AdoMet_MTases"/>
    <property type="match status" value="1"/>
</dbReference>
<comment type="similarity">
    <text evidence="1 6">Belongs to the methyltransferase superfamily. PrmA family.</text>
</comment>
<proteinExistence type="inferred from homology"/>
<dbReference type="AlphaFoldDB" id="A0A212R1I7"/>
<comment type="function">
    <text evidence="6">Methylates ribosomal protein L11.</text>
</comment>
<keyword evidence="8" id="KW-1185">Reference proteome</keyword>
<evidence type="ECO:0000256" key="6">
    <source>
        <dbReference type="HAMAP-Rule" id="MF_00735"/>
    </source>
</evidence>
<keyword evidence="7" id="KW-0687">Ribonucleoprotein</keyword>
<dbReference type="GO" id="GO:0005840">
    <property type="term" value="C:ribosome"/>
    <property type="evidence" value="ECO:0007669"/>
    <property type="project" value="UniProtKB-KW"/>
</dbReference>
<dbReference type="PIRSF" id="PIRSF000401">
    <property type="entry name" value="RPL11_MTase"/>
    <property type="match status" value="1"/>
</dbReference>
<dbReference type="GO" id="GO:0032259">
    <property type="term" value="P:methylation"/>
    <property type="evidence" value="ECO:0007669"/>
    <property type="project" value="UniProtKB-KW"/>
</dbReference>
<dbReference type="GO" id="GO:0016279">
    <property type="term" value="F:protein-lysine N-methyltransferase activity"/>
    <property type="evidence" value="ECO:0007669"/>
    <property type="project" value="RHEA"/>
</dbReference>
<dbReference type="Proteomes" id="UP000197025">
    <property type="component" value="Unassembled WGS sequence"/>
</dbReference>
<dbReference type="PANTHER" id="PTHR43648">
    <property type="entry name" value="ELECTRON TRANSFER FLAVOPROTEIN BETA SUBUNIT LYSINE METHYLTRANSFERASE"/>
    <property type="match status" value="1"/>
</dbReference>
<evidence type="ECO:0000256" key="4">
    <source>
        <dbReference type="ARBA" id="ARBA00022679"/>
    </source>
</evidence>
<dbReference type="SUPFAM" id="SSF53335">
    <property type="entry name" value="S-adenosyl-L-methionine-dependent methyltransferases"/>
    <property type="match status" value="1"/>
</dbReference>
<dbReference type="FunCoup" id="A0A212R1I7">
    <property type="interactions" value="270"/>
</dbReference>
<dbReference type="Pfam" id="PF06325">
    <property type="entry name" value="PrmA"/>
    <property type="match status" value="1"/>
</dbReference>